<dbReference type="SUPFAM" id="SSF55785">
    <property type="entry name" value="PYP-like sensor domain (PAS domain)"/>
    <property type="match status" value="2"/>
</dbReference>
<proteinExistence type="predicted"/>
<feature type="domain" description="PAC" evidence="10">
    <location>
        <begin position="74"/>
        <end position="128"/>
    </location>
</feature>
<dbReference type="GO" id="GO:0000155">
    <property type="term" value="F:phosphorelay sensor kinase activity"/>
    <property type="evidence" value="ECO:0007669"/>
    <property type="project" value="InterPro"/>
</dbReference>
<keyword evidence="4 11" id="KW-0808">Transferase</keyword>
<evidence type="ECO:0000256" key="7">
    <source>
        <dbReference type="PROSITE-ProRule" id="PRU00169"/>
    </source>
</evidence>
<dbReference type="InterPro" id="IPR000014">
    <property type="entry name" value="PAS"/>
</dbReference>
<evidence type="ECO:0000313" key="11">
    <source>
        <dbReference type="EMBL" id="ENZ83234.1"/>
    </source>
</evidence>
<evidence type="ECO:0000256" key="1">
    <source>
        <dbReference type="ARBA" id="ARBA00000085"/>
    </source>
</evidence>
<dbReference type="AlphaFoldDB" id="R0EN04"/>
<evidence type="ECO:0000256" key="4">
    <source>
        <dbReference type="ARBA" id="ARBA00022679"/>
    </source>
</evidence>
<dbReference type="PRINTS" id="PR00344">
    <property type="entry name" value="BCTRLSENSOR"/>
</dbReference>
<dbReference type="Gene3D" id="3.30.450.20">
    <property type="entry name" value="PAS domain"/>
    <property type="match status" value="2"/>
</dbReference>
<dbReference type="PANTHER" id="PTHR43047:SF64">
    <property type="entry name" value="HISTIDINE KINASE CONTAINING CHEY-HOMOLOGOUS RECEIVER DOMAIN AND PAS DOMAIN-RELATED"/>
    <property type="match status" value="1"/>
</dbReference>
<dbReference type="eggNOG" id="COG2205">
    <property type="taxonomic scope" value="Bacteria"/>
</dbReference>
<dbReference type="Gene3D" id="1.10.287.130">
    <property type="match status" value="1"/>
</dbReference>
<organism evidence="11 12">
    <name type="scientific">Caulobacter vibrioides OR37</name>
    <dbReference type="NCBI Taxonomy" id="1292034"/>
    <lineage>
        <taxon>Bacteria</taxon>
        <taxon>Pseudomonadati</taxon>
        <taxon>Pseudomonadota</taxon>
        <taxon>Alphaproteobacteria</taxon>
        <taxon>Caulobacterales</taxon>
        <taxon>Caulobacteraceae</taxon>
        <taxon>Caulobacter</taxon>
    </lineage>
</organism>
<dbReference type="RefSeq" id="WP_004616510.1">
    <property type="nucleotide sequence ID" value="NZ_APMP01000003.1"/>
</dbReference>
<evidence type="ECO:0000256" key="2">
    <source>
        <dbReference type="ARBA" id="ARBA00012438"/>
    </source>
</evidence>
<dbReference type="EC" id="2.7.13.3" evidence="2"/>
<dbReference type="InterPro" id="IPR011006">
    <property type="entry name" value="CheY-like_superfamily"/>
</dbReference>
<dbReference type="Proteomes" id="UP000013063">
    <property type="component" value="Unassembled WGS sequence"/>
</dbReference>
<comment type="catalytic activity">
    <reaction evidence="1">
        <text>ATP + protein L-histidine = ADP + protein N-phospho-L-histidine.</text>
        <dbReference type="EC" id="2.7.13.3"/>
    </reaction>
</comment>
<evidence type="ECO:0000259" key="8">
    <source>
        <dbReference type="PROSITE" id="PS50109"/>
    </source>
</evidence>
<dbReference type="PANTHER" id="PTHR43047">
    <property type="entry name" value="TWO-COMPONENT HISTIDINE PROTEIN KINASE"/>
    <property type="match status" value="1"/>
</dbReference>
<feature type="domain" description="Histidine kinase" evidence="8">
    <location>
        <begin position="265"/>
        <end position="482"/>
    </location>
</feature>
<dbReference type="CDD" id="cd00082">
    <property type="entry name" value="HisKA"/>
    <property type="match status" value="1"/>
</dbReference>
<comment type="caution">
    <text evidence="11">The sequence shown here is derived from an EMBL/GenBank/DDBJ whole genome shotgun (WGS) entry which is preliminary data.</text>
</comment>
<dbReference type="FunFam" id="3.30.565.10:FF:000010">
    <property type="entry name" value="Sensor histidine kinase RcsC"/>
    <property type="match status" value="1"/>
</dbReference>
<dbReference type="CDD" id="cd16922">
    <property type="entry name" value="HATPase_EvgS-ArcB-TorS-like"/>
    <property type="match status" value="1"/>
</dbReference>
<keyword evidence="6" id="KW-0902">Two-component regulatory system</keyword>
<dbReference type="SMART" id="SM00448">
    <property type="entry name" value="REC"/>
    <property type="match status" value="1"/>
</dbReference>
<dbReference type="SMART" id="SM00091">
    <property type="entry name" value="PAS"/>
    <property type="match status" value="1"/>
</dbReference>
<keyword evidence="5 11" id="KW-0418">Kinase</keyword>
<dbReference type="Gene3D" id="3.40.50.2300">
    <property type="match status" value="1"/>
</dbReference>
<dbReference type="InterPro" id="IPR035965">
    <property type="entry name" value="PAS-like_dom_sf"/>
</dbReference>
<protein>
    <recommendedName>
        <fullName evidence="2">histidine kinase</fullName>
        <ecNumber evidence="2">2.7.13.3</ecNumber>
    </recommendedName>
</protein>
<evidence type="ECO:0000259" key="10">
    <source>
        <dbReference type="PROSITE" id="PS50113"/>
    </source>
</evidence>
<dbReference type="OrthoDB" id="9810730at2"/>
<keyword evidence="3 7" id="KW-0597">Phosphoprotein</keyword>
<dbReference type="InterPro" id="IPR005467">
    <property type="entry name" value="His_kinase_dom"/>
</dbReference>
<evidence type="ECO:0000313" key="12">
    <source>
        <dbReference type="Proteomes" id="UP000013063"/>
    </source>
</evidence>
<evidence type="ECO:0000259" key="9">
    <source>
        <dbReference type="PROSITE" id="PS50110"/>
    </source>
</evidence>
<dbReference type="PROSITE" id="PS50113">
    <property type="entry name" value="PAC"/>
    <property type="match status" value="1"/>
</dbReference>
<evidence type="ECO:0000256" key="6">
    <source>
        <dbReference type="ARBA" id="ARBA00023012"/>
    </source>
</evidence>
<dbReference type="PROSITE" id="PS50110">
    <property type="entry name" value="RESPONSE_REGULATORY"/>
    <property type="match status" value="1"/>
</dbReference>
<dbReference type="InterPro" id="IPR036097">
    <property type="entry name" value="HisK_dim/P_sf"/>
</dbReference>
<dbReference type="PATRIC" id="fig|1292034.3.peg.1001"/>
<sequence length="632" mass="67891">MGRGCSDIDGSGGASSFRQWVLTLDGRVEVMNAAARVYAERLGPRDALHPLIEIWPEASRFSLERALRTAAAGQIASFRTFDAGEGGSRTYWETLVSPVPDANGDPVSLMAVSRDVTEEVEGAALLEAVVQSLPSPLIVHASDTGRYVLWNRAAEAAFGVEAELAIGQDRRVLFGDTMGAFLDQTEPSTLKIGETRTIPGVRASEARGGGIYDFKVLATFDDMGARHVISLGEDVREHRRQAEALGAALREAKNASEAKSIFLANMSHEVRTPLNGIVASAHMLARGDLPSGARELVDIIRDSSAQLERLLGDVLDLTNIEAGRVAIDEKPFHLGELLRGVEESSRLTLGDAPVTFSMTVSPDLATSVVGDSARLRQVLVNLISNATKFTERGSVSVSACRDVGGWARFTVSDTGIGFDPADKERIFERFQQADVSITRRFGGSGLGLSIARELVALMGGFLDCESQPGEGARFWFCLPLPAHEASALETTEADALEGERAVRILLADDHPTNRRVVELMLADAAELVCVENGREAVRAFSDAPVDVVLMDVQMPVMDGLSAVREIRRLERERGDARAPIIMLTANAGEEHAAASRAVGADLHLEKPITATILFTALNQVLTHAQRGETGHG</sequence>
<dbReference type="SUPFAM" id="SSF47384">
    <property type="entry name" value="Homodimeric domain of signal transducing histidine kinase"/>
    <property type="match status" value="1"/>
</dbReference>
<dbReference type="SMART" id="SM00387">
    <property type="entry name" value="HATPase_c"/>
    <property type="match status" value="1"/>
</dbReference>
<dbReference type="Pfam" id="PF02518">
    <property type="entry name" value="HATPase_c"/>
    <property type="match status" value="1"/>
</dbReference>
<accession>R0EN04</accession>
<dbReference type="Gene3D" id="3.30.565.10">
    <property type="entry name" value="Histidine kinase-like ATPase, C-terminal domain"/>
    <property type="match status" value="1"/>
</dbReference>
<dbReference type="Pfam" id="PF00512">
    <property type="entry name" value="HisKA"/>
    <property type="match status" value="1"/>
</dbReference>
<feature type="domain" description="Response regulatory" evidence="9">
    <location>
        <begin position="503"/>
        <end position="621"/>
    </location>
</feature>
<dbReference type="CDD" id="cd17546">
    <property type="entry name" value="REC_hyHK_CKI1_RcsC-like"/>
    <property type="match status" value="1"/>
</dbReference>
<dbReference type="CDD" id="cd00130">
    <property type="entry name" value="PAS"/>
    <property type="match status" value="1"/>
</dbReference>
<evidence type="ECO:0000256" key="5">
    <source>
        <dbReference type="ARBA" id="ARBA00022777"/>
    </source>
</evidence>
<dbReference type="SUPFAM" id="SSF55874">
    <property type="entry name" value="ATPase domain of HSP90 chaperone/DNA topoisomerase II/histidine kinase"/>
    <property type="match status" value="1"/>
</dbReference>
<dbReference type="SMART" id="SM00388">
    <property type="entry name" value="HisKA"/>
    <property type="match status" value="1"/>
</dbReference>
<keyword evidence="12" id="KW-1185">Reference proteome</keyword>
<dbReference type="InterPro" id="IPR004358">
    <property type="entry name" value="Sig_transdc_His_kin-like_C"/>
</dbReference>
<gene>
    <name evidence="11" type="ORF">OR37_01009</name>
</gene>
<evidence type="ECO:0000256" key="3">
    <source>
        <dbReference type="ARBA" id="ARBA00022553"/>
    </source>
</evidence>
<reference evidence="11 12" key="1">
    <citation type="journal article" date="2013" name="Genome Announc.">
        <title>Draft Genome Sequence for Caulobacter sp. Strain OR37, a Bacterium Tolerant to Heavy Metals.</title>
        <authorList>
            <person name="Utturkar S.M."/>
            <person name="Bollmann A."/>
            <person name="Brzoska R.M."/>
            <person name="Klingeman D.M."/>
            <person name="Epstein S.E."/>
            <person name="Palumbo A.V."/>
            <person name="Brown S.D."/>
        </authorList>
    </citation>
    <scope>NUCLEOTIDE SEQUENCE [LARGE SCALE GENOMIC DNA]</scope>
    <source>
        <strain evidence="11 12">OR37</strain>
    </source>
</reference>
<dbReference type="EMBL" id="APMP01000003">
    <property type="protein sequence ID" value="ENZ83234.1"/>
    <property type="molecule type" value="Genomic_DNA"/>
</dbReference>
<dbReference type="PROSITE" id="PS50109">
    <property type="entry name" value="HIS_KIN"/>
    <property type="match status" value="1"/>
</dbReference>
<dbReference type="InterPro" id="IPR036890">
    <property type="entry name" value="HATPase_C_sf"/>
</dbReference>
<dbReference type="InterPro" id="IPR003661">
    <property type="entry name" value="HisK_dim/P_dom"/>
</dbReference>
<dbReference type="STRING" id="1292034.OR37_01009"/>
<dbReference type="InterPro" id="IPR001789">
    <property type="entry name" value="Sig_transdc_resp-reg_receiver"/>
</dbReference>
<dbReference type="InterPro" id="IPR013656">
    <property type="entry name" value="PAS_4"/>
</dbReference>
<dbReference type="Pfam" id="PF13188">
    <property type="entry name" value="PAS_8"/>
    <property type="match status" value="1"/>
</dbReference>
<dbReference type="Pfam" id="PF00072">
    <property type="entry name" value="Response_reg"/>
    <property type="match status" value="1"/>
</dbReference>
<name>R0EN04_CAUVI</name>
<feature type="modified residue" description="4-aspartylphosphate" evidence="7">
    <location>
        <position position="551"/>
    </location>
</feature>
<dbReference type="InterPro" id="IPR000700">
    <property type="entry name" value="PAS-assoc_C"/>
</dbReference>
<dbReference type="Pfam" id="PF08448">
    <property type="entry name" value="PAS_4"/>
    <property type="match status" value="1"/>
</dbReference>
<dbReference type="InterPro" id="IPR003594">
    <property type="entry name" value="HATPase_dom"/>
</dbReference>
<dbReference type="SUPFAM" id="SSF52172">
    <property type="entry name" value="CheY-like"/>
    <property type="match status" value="1"/>
</dbReference>